<dbReference type="PROSITE" id="PS50977">
    <property type="entry name" value="HTH_TETR_2"/>
    <property type="match status" value="1"/>
</dbReference>
<reference evidence="7" key="1">
    <citation type="submission" date="2016-10" db="EMBL/GenBank/DDBJ databases">
        <authorList>
            <person name="Varghese N."/>
            <person name="Submissions S."/>
        </authorList>
    </citation>
    <scope>NUCLEOTIDE SEQUENCE [LARGE SCALE GENOMIC DNA]</scope>
    <source>
        <strain evidence="7">DSM 40318</strain>
    </source>
</reference>
<feature type="DNA-binding region" description="H-T-H motif" evidence="4">
    <location>
        <begin position="29"/>
        <end position="48"/>
    </location>
</feature>
<dbReference type="InterPro" id="IPR001647">
    <property type="entry name" value="HTH_TetR"/>
</dbReference>
<dbReference type="RefSeq" id="WP_093461654.1">
    <property type="nucleotide sequence ID" value="NZ_FNST01000002.1"/>
</dbReference>
<sequence>MAGVRQFDEQATLGRALEVFAVRGYRATTMLHLAVGTGVQRGSLYHAYGGKEQIFLRVFGDHTRAFLVGAAQALGQDDRHSALLAFFDHCIRSITAGTPSRGCLSTRTVIEASSEIPQVETVVRTFLDDLEDTVHNGLAAIDDDDLAVDLRSAARLVVTTTRGLAVMERAHHEPDRLRDIAAALVTSLTGHGRPG</sequence>
<dbReference type="Pfam" id="PF00440">
    <property type="entry name" value="TetR_N"/>
    <property type="match status" value="1"/>
</dbReference>
<proteinExistence type="predicted"/>
<protein>
    <submittedName>
        <fullName evidence="6">DNA-binding transcriptional regulator, AcrR family</fullName>
    </submittedName>
</protein>
<evidence type="ECO:0000256" key="3">
    <source>
        <dbReference type="ARBA" id="ARBA00023163"/>
    </source>
</evidence>
<dbReference type="SUPFAM" id="SSF48498">
    <property type="entry name" value="Tetracyclin repressor-like, C-terminal domain"/>
    <property type="match status" value="1"/>
</dbReference>
<keyword evidence="1" id="KW-0805">Transcription regulation</keyword>
<evidence type="ECO:0000313" key="7">
    <source>
        <dbReference type="Proteomes" id="UP000198609"/>
    </source>
</evidence>
<dbReference type="InterPro" id="IPR011075">
    <property type="entry name" value="TetR_C"/>
</dbReference>
<evidence type="ECO:0000256" key="4">
    <source>
        <dbReference type="PROSITE-ProRule" id="PRU00335"/>
    </source>
</evidence>
<dbReference type="PANTHER" id="PTHR47506">
    <property type="entry name" value="TRANSCRIPTIONAL REGULATORY PROTEIN"/>
    <property type="match status" value="1"/>
</dbReference>
<evidence type="ECO:0000256" key="2">
    <source>
        <dbReference type="ARBA" id="ARBA00023125"/>
    </source>
</evidence>
<evidence type="ECO:0000313" key="6">
    <source>
        <dbReference type="EMBL" id="SEB87371.1"/>
    </source>
</evidence>
<dbReference type="AlphaFoldDB" id="A0A1H4MWC1"/>
<dbReference type="PANTHER" id="PTHR47506:SF1">
    <property type="entry name" value="HTH-TYPE TRANSCRIPTIONAL REGULATOR YJDC"/>
    <property type="match status" value="1"/>
</dbReference>
<evidence type="ECO:0000256" key="1">
    <source>
        <dbReference type="ARBA" id="ARBA00023015"/>
    </source>
</evidence>
<dbReference type="GO" id="GO:0003677">
    <property type="term" value="F:DNA binding"/>
    <property type="evidence" value="ECO:0007669"/>
    <property type="project" value="UniProtKB-UniRule"/>
</dbReference>
<gene>
    <name evidence="6" type="ORF">SAMN04490356_2009</name>
</gene>
<keyword evidence="3" id="KW-0804">Transcription</keyword>
<dbReference type="Pfam" id="PF16925">
    <property type="entry name" value="TetR_C_13"/>
    <property type="match status" value="1"/>
</dbReference>
<name>A0A1H4MWC1_STRMJ</name>
<dbReference type="EMBL" id="FNST01000002">
    <property type="protein sequence ID" value="SEB87371.1"/>
    <property type="molecule type" value="Genomic_DNA"/>
</dbReference>
<dbReference type="Gene3D" id="1.10.10.60">
    <property type="entry name" value="Homeodomain-like"/>
    <property type="match status" value="1"/>
</dbReference>
<keyword evidence="2 4" id="KW-0238">DNA-binding</keyword>
<accession>A0A1H4MWC1</accession>
<keyword evidence="7" id="KW-1185">Reference proteome</keyword>
<evidence type="ECO:0000259" key="5">
    <source>
        <dbReference type="PROSITE" id="PS50977"/>
    </source>
</evidence>
<dbReference type="Gene3D" id="1.10.357.10">
    <property type="entry name" value="Tetracycline Repressor, domain 2"/>
    <property type="match status" value="1"/>
</dbReference>
<dbReference type="Proteomes" id="UP000198609">
    <property type="component" value="Unassembled WGS sequence"/>
</dbReference>
<feature type="domain" description="HTH tetR-type" evidence="5">
    <location>
        <begin position="6"/>
        <end position="66"/>
    </location>
</feature>
<dbReference type="PRINTS" id="PR00455">
    <property type="entry name" value="HTHTETR"/>
</dbReference>
<dbReference type="InterPro" id="IPR036271">
    <property type="entry name" value="Tet_transcr_reg_TetR-rel_C_sf"/>
</dbReference>
<dbReference type="SUPFAM" id="SSF46689">
    <property type="entry name" value="Homeodomain-like"/>
    <property type="match status" value="1"/>
</dbReference>
<dbReference type="InterPro" id="IPR009057">
    <property type="entry name" value="Homeodomain-like_sf"/>
</dbReference>
<organism evidence="6 7">
    <name type="scientific">Streptomyces melanosporofaciens</name>
    <dbReference type="NCBI Taxonomy" id="67327"/>
    <lineage>
        <taxon>Bacteria</taxon>
        <taxon>Bacillati</taxon>
        <taxon>Actinomycetota</taxon>
        <taxon>Actinomycetes</taxon>
        <taxon>Kitasatosporales</taxon>
        <taxon>Streptomycetaceae</taxon>
        <taxon>Streptomyces</taxon>
        <taxon>Streptomyces violaceusniger group</taxon>
    </lineage>
</organism>